<dbReference type="PIRSF" id="PIRSF036962">
    <property type="entry name" value="UCP036962_SignTr_Ycf55"/>
    <property type="match status" value="1"/>
</dbReference>
<keyword evidence="2" id="KW-0934">Plastid</keyword>
<keyword evidence="1" id="KW-1133">Transmembrane helix</keyword>
<organism evidence="2">
    <name type="scientific">Chondria tumulosa</name>
    <dbReference type="NCBI Taxonomy" id="2740715"/>
    <lineage>
        <taxon>Eukaryota</taxon>
        <taxon>Rhodophyta</taxon>
        <taxon>Florideophyceae</taxon>
        <taxon>Rhodymeniophycidae</taxon>
        <taxon>Ceramiales</taxon>
        <taxon>Rhodomelaceae</taxon>
        <taxon>Chondrieae</taxon>
        <taxon>Chondria</taxon>
    </lineage>
</organism>
<reference evidence="2" key="1">
    <citation type="submission" date="2020-11" db="EMBL/GenBank/DDBJ databases">
        <authorList>
            <person name="Paiano M.O."/>
        </authorList>
    </citation>
    <scope>NUCLEOTIDE SEQUENCE</scope>
</reference>
<protein>
    <submittedName>
        <fullName evidence="2">Uncharacterized protein</fullName>
    </submittedName>
</protein>
<evidence type="ECO:0000256" key="1">
    <source>
        <dbReference type="SAM" id="Phobius"/>
    </source>
</evidence>
<name>A0A896SV13_9FLOR</name>
<dbReference type="EMBL" id="MW309501">
    <property type="protein sequence ID" value="QSD57025.1"/>
    <property type="molecule type" value="Genomic_DNA"/>
</dbReference>
<keyword evidence="2" id="KW-0150">Chloroplast</keyword>
<keyword evidence="1" id="KW-0812">Transmembrane</keyword>
<dbReference type="InterPro" id="IPR017077">
    <property type="entry name" value="Uncharacterised_Ycf55_algae"/>
</dbReference>
<gene>
    <name evidence="2" type="primary">ycf55</name>
</gene>
<dbReference type="AlphaFoldDB" id="A0A896SV13"/>
<accession>A0A896SV13</accession>
<dbReference type="Pfam" id="PF12452">
    <property type="entry name" value="DUF3685"/>
    <property type="match status" value="1"/>
</dbReference>
<dbReference type="GeneID" id="67279380"/>
<proteinExistence type="predicted"/>
<sequence length="312" mass="37574">MIKYWPNQPSIKLNNAIVELFMLLEKKITKNLSNNTHLYLYIDLLNLKNKNKLFKIILDEFKILILDLIELNLNKKQFIYLNKKIFLIFLQKVLSNFTLKDQNKKNYITKISLKMSKLYLFNELIKYLIFGSSTNNYNIFSFNKLYTPHIHVQILFENFIINTGNIIIKNIIENLKNPASIYKFFKEQNKCNYLYTSNRSITLFLNNLKLQNLVNFYIYNIKSLYNERERILLISSNGIITKYIYISNIKKIKCLNQIQVFFLFWLEIKDIIIPRIEKLLIQVSKYLIYFLINFFSNLVIIILRILIFYLDK</sequence>
<geneLocation type="chloroplast" evidence="2"/>
<feature type="transmembrane region" description="Helical" evidence="1">
    <location>
        <begin position="286"/>
        <end position="310"/>
    </location>
</feature>
<evidence type="ECO:0000313" key="2">
    <source>
        <dbReference type="EMBL" id="QSD57025.1"/>
    </source>
</evidence>
<dbReference type="InterPro" id="IPR022552">
    <property type="entry name" value="UPF_Ycf55"/>
</dbReference>
<dbReference type="RefSeq" id="YP_010170884.1">
    <property type="nucleotide sequence ID" value="NC_057618.1"/>
</dbReference>
<keyword evidence="1" id="KW-0472">Membrane</keyword>